<dbReference type="Pfam" id="PF02082">
    <property type="entry name" value="Rrf2"/>
    <property type="match status" value="1"/>
</dbReference>
<dbReference type="NCBIfam" id="TIGR00738">
    <property type="entry name" value="rrf2_super"/>
    <property type="match status" value="1"/>
</dbReference>
<dbReference type="InterPro" id="IPR036388">
    <property type="entry name" value="WH-like_DNA-bd_sf"/>
</dbReference>
<dbReference type="Gene3D" id="1.10.10.10">
    <property type="entry name" value="Winged helix-like DNA-binding domain superfamily/Winged helix DNA-binding domain"/>
    <property type="match status" value="1"/>
</dbReference>
<keyword evidence="1" id="KW-0238">DNA-binding</keyword>
<protein>
    <submittedName>
        <fullName evidence="3">HTH-type transcriptional regulator NsrR</fullName>
    </submittedName>
</protein>
<dbReference type="SUPFAM" id="SSF46785">
    <property type="entry name" value="Winged helix' DNA-binding domain"/>
    <property type="match status" value="1"/>
</dbReference>
<dbReference type="PROSITE" id="PS01332">
    <property type="entry name" value="HTH_RRF2_1"/>
    <property type="match status" value="1"/>
</dbReference>
<gene>
    <name evidence="3" type="primary">nsrR</name>
    <name evidence="3" type="ORF">KDH_14410</name>
</gene>
<evidence type="ECO:0000256" key="2">
    <source>
        <dbReference type="ARBA" id="ARBA00034078"/>
    </source>
</evidence>
<evidence type="ECO:0000313" key="4">
    <source>
        <dbReference type="Proteomes" id="UP001344906"/>
    </source>
</evidence>
<dbReference type="PROSITE" id="PS51197">
    <property type="entry name" value="HTH_RRF2_2"/>
    <property type="match status" value="1"/>
</dbReference>
<comment type="cofactor">
    <cofactor evidence="2">
        <name>[2Fe-2S] cluster</name>
        <dbReference type="ChEBI" id="CHEBI:190135"/>
    </cofactor>
</comment>
<name>A0ABQ6FLL6_9CHLR</name>
<proteinExistence type="predicted"/>
<evidence type="ECO:0000256" key="1">
    <source>
        <dbReference type="ARBA" id="ARBA00023125"/>
    </source>
</evidence>
<dbReference type="EMBL" id="BSRI01000001">
    <property type="protein sequence ID" value="GLV54594.1"/>
    <property type="molecule type" value="Genomic_DNA"/>
</dbReference>
<reference evidence="3 4" key="1">
    <citation type="submission" date="2023-02" db="EMBL/GenBank/DDBJ databases">
        <title>Dictyobacter halimunensis sp. nov., a new member of the class Ktedonobacteria from forest soil in a geothermal area.</title>
        <authorList>
            <person name="Rachmania M.K."/>
            <person name="Ningsih F."/>
            <person name="Sakai Y."/>
            <person name="Yabe S."/>
            <person name="Yokota A."/>
            <person name="Sjamsuridzal W."/>
        </authorList>
    </citation>
    <scope>NUCLEOTIDE SEQUENCE [LARGE SCALE GENOMIC DNA]</scope>
    <source>
        <strain evidence="3 4">S3.2.2.5</strain>
    </source>
</reference>
<dbReference type="Proteomes" id="UP001344906">
    <property type="component" value="Unassembled WGS sequence"/>
</dbReference>
<organism evidence="3 4">
    <name type="scientific">Dictyobacter halimunensis</name>
    <dbReference type="NCBI Taxonomy" id="3026934"/>
    <lineage>
        <taxon>Bacteria</taxon>
        <taxon>Bacillati</taxon>
        <taxon>Chloroflexota</taxon>
        <taxon>Ktedonobacteria</taxon>
        <taxon>Ktedonobacterales</taxon>
        <taxon>Dictyobacteraceae</taxon>
        <taxon>Dictyobacter</taxon>
    </lineage>
</organism>
<dbReference type="InterPro" id="IPR000944">
    <property type="entry name" value="Tscrpt_reg_Rrf2"/>
</dbReference>
<keyword evidence="4" id="KW-1185">Reference proteome</keyword>
<evidence type="ECO:0000313" key="3">
    <source>
        <dbReference type="EMBL" id="GLV54594.1"/>
    </source>
</evidence>
<dbReference type="InterPro" id="IPR036390">
    <property type="entry name" value="WH_DNA-bd_sf"/>
</dbReference>
<comment type="caution">
    <text evidence="3">The sequence shown here is derived from an EMBL/GenBank/DDBJ whole genome shotgun (WGS) entry which is preliminary data.</text>
</comment>
<dbReference type="RefSeq" id="WP_338248249.1">
    <property type="nucleotide sequence ID" value="NZ_BSRI01000001.1"/>
</dbReference>
<dbReference type="PANTHER" id="PTHR33221:SF4">
    <property type="entry name" value="HTH-TYPE TRANSCRIPTIONAL REPRESSOR NSRR"/>
    <property type="match status" value="1"/>
</dbReference>
<sequence length="159" mass="17959">MRLTQYTDYALRTLMYLANLPEGHLSNIQEITTAYNISNNHLVKVVHQLGKLGYIETLRGRGGGIRLAQVPQEINIGQLVRQTEEDFYLVECFNADKNHCFITPECQLRSVFAEATQAFLAVLDSYTLADIARNQLLAQHIIQIEPTRRKPASSQADAL</sequence>
<accession>A0ABQ6FLL6</accession>
<dbReference type="InterPro" id="IPR030489">
    <property type="entry name" value="TR_Rrf2-type_CS"/>
</dbReference>
<dbReference type="PANTHER" id="PTHR33221">
    <property type="entry name" value="WINGED HELIX-TURN-HELIX TRANSCRIPTIONAL REGULATOR, RRF2 FAMILY"/>
    <property type="match status" value="1"/>
</dbReference>